<evidence type="ECO:0008006" key="3">
    <source>
        <dbReference type="Google" id="ProtNLM"/>
    </source>
</evidence>
<proteinExistence type="predicted"/>
<gene>
    <name evidence="1" type="ORF">SAMN02910418_00450</name>
</gene>
<accession>A0A1H3WHG6</accession>
<keyword evidence="2" id="KW-1185">Reference proteome</keyword>
<name>A0A1H3WHG6_9ACTO</name>
<dbReference type="OrthoDB" id="4390288at2"/>
<dbReference type="Proteomes" id="UP000199288">
    <property type="component" value="Unassembled WGS sequence"/>
</dbReference>
<protein>
    <recommendedName>
        <fullName evidence="3">Transcriptional regulator, AbiEi antitoxin, Type IV TA system</fullName>
    </recommendedName>
</protein>
<dbReference type="RefSeq" id="WP_092561549.1">
    <property type="nucleotide sequence ID" value="NZ_FNQV01000002.1"/>
</dbReference>
<evidence type="ECO:0000313" key="2">
    <source>
        <dbReference type="Proteomes" id="UP000199288"/>
    </source>
</evidence>
<dbReference type="AlphaFoldDB" id="A0A1H3WHG6"/>
<dbReference type="EMBL" id="FNQV01000002">
    <property type="protein sequence ID" value="SDZ86579.1"/>
    <property type="molecule type" value="Genomic_DNA"/>
</dbReference>
<evidence type="ECO:0000313" key="1">
    <source>
        <dbReference type="EMBL" id="SDZ86579.1"/>
    </source>
</evidence>
<organism evidence="1 2">
    <name type="scientific">Bowdeniella nasicola</name>
    <dbReference type="NCBI Taxonomy" id="208480"/>
    <lineage>
        <taxon>Bacteria</taxon>
        <taxon>Bacillati</taxon>
        <taxon>Actinomycetota</taxon>
        <taxon>Actinomycetes</taxon>
        <taxon>Actinomycetales</taxon>
        <taxon>Actinomycetaceae</taxon>
        <taxon>Bowdeniella</taxon>
    </lineage>
</organism>
<reference evidence="2" key="1">
    <citation type="submission" date="2016-10" db="EMBL/GenBank/DDBJ databases">
        <authorList>
            <person name="Varghese N."/>
            <person name="Submissions S."/>
        </authorList>
    </citation>
    <scope>NUCLEOTIDE SEQUENCE [LARGE SCALE GENOMIC DNA]</scope>
    <source>
        <strain evidence="2">KPR-1</strain>
    </source>
</reference>
<sequence>MHSPIAHLRPTGPSDAVIDPLLETDSWQLGFLTTNPSLLPIRSDPDLRSRIVSHRLQGDYVIAGRSALFVWGARVPDIHEIYPRAKAPPPGTRVLDVHLHYRDFVRFGSRVVTEPYRSIMDTLSVHGLTYLSDIIDLRSRISSSKLAHRCRASKIARPVWEEVVEILEMMGH</sequence>